<keyword evidence="6" id="KW-0560">Oxidoreductase</keyword>
<dbReference type="PANTHER" id="PTHR35457:SF1">
    <property type="entry name" value="HEME A SYNTHASE"/>
    <property type="match status" value="1"/>
</dbReference>
<gene>
    <name evidence="13" type="ORF">G9H61_11735</name>
</gene>
<evidence type="ECO:0000313" key="13">
    <source>
        <dbReference type="EMBL" id="MCZ2476118.1"/>
    </source>
</evidence>
<keyword evidence="5 12" id="KW-1133">Transmembrane helix</keyword>
<comment type="subcellular location">
    <subcellularLocation>
        <location evidence="1">Membrane</location>
        <topology evidence="1">Multi-pass membrane protein</topology>
    </subcellularLocation>
</comment>
<dbReference type="InterPro" id="IPR003780">
    <property type="entry name" value="COX15/CtaA_fam"/>
</dbReference>
<name>A0ABT4JIL6_9BACT</name>
<evidence type="ECO:0000256" key="5">
    <source>
        <dbReference type="ARBA" id="ARBA00022989"/>
    </source>
</evidence>
<evidence type="ECO:0000256" key="12">
    <source>
        <dbReference type="SAM" id="Phobius"/>
    </source>
</evidence>
<evidence type="ECO:0000256" key="3">
    <source>
        <dbReference type="ARBA" id="ARBA00022692"/>
    </source>
</evidence>
<comment type="caution">
    <text evidence="13">The sequence shown here is derived from an EMBL/GenBank/DDBJ whole genome shotgun (WGS) entry which is preliminary data.</text>
</comment>
<feature type="transmembrane region" description="Helical" evidence="12">
    <location>
        <begin position="132"/>
        <end position="152"/>
    </location>
</feature>
<evidence type="ECO:0000256" key="7">
    <source>
        <dbReference type="ARBA" id="ARBA00023004"/>
    </source>
</evidence>
<reference evidence="13 14" key="1">
    <citation type="submission" date="2020-03" db="EMBL/GenBank/DDBJ databases">
        <authorList>
            <person name="Pitt A."/>
            <person name="Hahn M.W."/>
        </authorList>
    </citation>
    <scope>NUCLEOTIDE SEQUENCE [LARGE SCALE GENOMIC DNA]</scope>
    <source>
        <strain evidence="13 14">5A-MARBSE</strain>
    </source>
</reference>
<accession>A0ABT4JIL6</accession>
<dbReference type="EMBL" id="JAANOH010000005">
    <property type="protein sequence ID" value="MCZ2476118.1"/>
    <property type="molecule type" value="Genomic_DNA"/>
</dbReference>
<feature type="transmembrane region" description="Helical" evidence="12">
    <location>
        <begin position="107"/>
        <end position="126"/>
    </location>
</feature>
<keyword evidence="7" id="KW-0408">Iron</keyword>
<evidence type="ECO:0000256" key="1">
    <source>
        <dbReference type="ARBA" id="ARBA00004141"/>
    </source>
</evidence>
<keyword evidence="14" id="KW-1185">Reference proteome</keyword>
<keyword evidence="3 12" id="KW-0812">Transmembrane</keyword>
<evidence type="ECO:0000256" key="11">
    <source>
        <dbReference type="ARBA" id="ARBA00023444"/>
    </source>
</evidence>
<dbReference type="Proteomes" id="UP001321186">
    <property type="component" value="Unassembled WGS sequence"/>
</dbReference>
<evidence type="ECO:0000256" key="10">
    <source>
        <dbReference type="ARBA" id="ARBA00023157"/>
    </source>
</evidence>
<feature type="transmembrane region" description="Helical" evidence="12">
    <location>
        <begin position="217"/>
        <end position="237"/>
    </location>
</feature>
<keyword evidence="4" id="KW-0479">Metal-binding</keyword>
<keyword evidence="2" id="KW-1003">Cell membrane</keyword>
<keyword evidence="9 12" id="KW-0472">Membrane</keyword>
<keyword evidence="10" id="KW-1015">Disulfide bond</keyword>
<evidence type="ECO:0000256" key="6">
    <source>
        <dbReference type="ARBA" id="ARBA00023002"/>
    </source>
</evidence>
<dbReference type="InterPro" id="IPR050450">
    <property type="entry name" value="COX15/CtaA_HemeA_synthase"/>
</dbReference>
<evidence type="ECO:0000256" key="4">
    <source>
        <dbReference type="ARBA" id="ARBA00022723"/>
    </source>
</evidence>
<feature type="transmembrane region" description="Helical" evidence="12">
    <location>
        <begin position="277"/>
        <end position="295"/>
    </location>
</feature>
<dbReference type="Pfam" id="PF02628">
    <property type="entry name" value="COX15-CtaA"/>
    <property type="match status" value="1"/>
</dbReference>
<proteinExistence type="predicted"/>
<evidence type="ECO:0000313" key="14">
    <source>
        <dbReference type="Proteomes" id="UP001321186"/>
    </source>
</evidence>
<comment type="pathway">
    <text evidence="11">Porphyrin-containing compound metabolism.</text>
</comment>
<keyword evidence="8" id="KW-0350">Heme biosynthesis</keyword>
<evidence type="ECO:0000256" key="8">
    <source>
        <dbReference type="ARBA" id="ARBA00023133"/>
    </source>
</evidence>
<sequence>MTFQKFGFVTLLCIYLLILAGGIVRSTGSGMGCPDWPKCFGRFIPPTKESELPLHYEITYKEKLHGEVLFNPTKTWIEYINRLIGALTGLFVLITTILAFKSGKKEFILSFLALLLVLGNAVLGKYVVDSFLLPGVVTLHMLLSIGVLFLLFKALHVKQITIEIPASIRTIVLINFLIILVQIVLGTQVREEMDHVIVQYGESEKSTWVSHLGNIYIIHRTFSWVVLISHLILWNKIHKSKINTLKNYSTYLLVFLSISLITGILMAYVNLPLGSQAIHLTISLVILGLHMNTWIKTSTNAKHVNR</sequence>
<evidence type="ECO:0000256" key="9">
    <source>
        <dbReference type="ARBA" id="ARBA00023136"/>
    </source>
</evidence>
<organism evidence="13 14">
    <name type="scientific">Aquirufa ecclesiirivi</name>
    <dbReference type="NCBI Taxonomy" id="2715124"/>
    <lineage>
        <taxon>Bacteria</taxon>
        <taxon>Pseudomonadati</taxon>
        <taxon>Bacteroidota</taxon>
        <taxon>Cytophagia</taxon>
        <taxon>Cytophagales</taxon>
        <taxon>Flectobacillaceae</taxon>
        <taxon>Aquirufa</taxon>
    </lineage>
</organism>
<dbReference type="RefSeq" id="WP_269010652.1">
    <property type="nucleotide sequence ID" value="NZ_JAANOH010000005.1"/>
</dbReference>
<evidence type="ECO:0000256" key="2">
    <source>
        <dbReference type="ARBA" id="ARBA00022475"/>
    </source>
</evidence>
<dbReference type="PANTHER" id="PTHR35457">
    <property type="entry name" value="HEME A SYNTHASE"/>
    <property type="match status" value="1"/>
</dbReference>
<protein>
    <submittedName>
        <fullName evidence="13">Heme A synthase</fullName>
    </submittedName>
</protein>
<feature type="transmembrane region" description="Helical" evidence="12">
    <location>
        <begin position="164"/>
        <end position="185"/>
    </location>
</feature>
<feature type="transmembrane region" description="Helical" evidence="12">
    <location>
        <begin position="79"/>
        <end position="100"/>
    </location>
</feature>
<feature type="transmembrane region" description="Helical" evidence="12">
    <location>
        <begin position="249"/>
        <end position="271"/>
    </location>
</feature>